<comment type="caution">
    <text evidence="7">The sequence shown here is derived from an EMBL/GenBank/DDBJ whole genome shotgun (WGS) entry which is preliminary data.</text>
</comment>
<dbReference type="PIRSF" id="PIRSF000139">
    <property type="entry name" value="Glc_ox_4Fe-4S"/>
    <property type="match status" value="1"/>
</dbReference>
<keyword evidence="3" id="KW-0677">Repeat</keyword>
<dbReference type="InterPro" id="IPR017896">
    <property type="entry name" value="4Fe4S_Fe-S-bd"/>
</dbReference>
<proteinExistence type="predicted"/>
<evidence type="ECO:0000256" key="4">
    <source>
        <dbReference type="ARBA" id="ARBA00023004"/>
    </source>
</evidence>
<organism evidence="7">
    <name type="scientific">termite gut metagenome</name>
    <dbReference type="NCBI Taxonomy" id="433724"/>
    <lineage>
        <taxon>unclassified sequences</taxon>
        <taxon>metagenomes</taxon>
        <taxon>organismal metagenomes</taxon>
    </lineage>
</organism>
<dbReference type="PROSITE" id="PS51379">
    <property type="entry name" value="4FE4S_FER_2"/>
    <property type="match status" value="2"/>
</dbReference>
<dbReference type="SUPFAM" id="SSF46548">
    <property type="entry name" value="alpha-helical ferredoxin"/>
    <property type="match status" value="1"/>
</dbReference>
<evidence type="ECO:0000256" key="1">
    <source>
        <dbReference type="ARBA" id="ARBA00022485"/>
    </source>
</evidence>
<reference evidence="7" key="1">
    <citation type="submission" date="2019-03" db="EMBL/GenBank/DDBJ databases">
        <title>Single cell metagenomics reveals metabolic interactions within the superorganism composed of flagellate Streblomastix strix and complex community of Bacteroidetes bacteria on its surface.</title>
        <authorList>
            <person name="Treitli S.C."/>
            <person name="Kolisko M."/>
            <person name="Husnik F."/>
            <person name="Keeling P."/>
            <person name="Hampl V."/>
        </authorList>
    </citation>
    <scope>NUCLEOTIDE SEQUENCE</scope>
    <source>
        <strain evidence="7">STM</strain>
    </source>
</reference>
<accession>A0A5J4R4U5</accession>
<dbReference type="InterPro" id="IPR009051">
    <property type="entry name" value="Helical_ferredxn"/>
</dbReference>
<dbReference type="PROSITE" id="PS00198">
    <property type="entry name" value="4FE4S_FER_1"/>
    <property type="match status" value="1"/>
</dbReference>
<dbReference type="InterPro" id="IPR004017">
    <property type="entry name" value="Cys_rich_dom"/>
</dbReference>
<dbReference type="Pfam" id="PF02754">
    <property type="entry name" value="CCG"/>
    <property type="match status" value="2"/>
</dbReference>
<dbReference type="GO" id="GO:0046872">
    <property type="term" value="F:metal ion binding"/>
    <property type="evidence" value="ECO:0007669"/>
    <property type="project" value="UniProtKB-KW"/>
</dbReference>
<dbReference type="PANTHER" id="PTHR32479:SF20">
    <property type="entry name" value="GLYCOLATE OXIDASE IRON-SULFUR SUBUNIT"/>
    <property type="match status" value="1"/>
</dbReference>
<name>A0A5J4R4U5_9ZZZZ</name>
<dbReference type="EMBL" id="SNRY01001962">
    <property type="protein sequence ID" value="KAA6327603.1"/>
    <property type="molecule type" value="Genomic_DNA"/>
</dbReference>
<feature type="domain" description="4Fe-4S ferredoxin-type" evidence="6">
    <location>
        <begin position="17"/>
        <end position="48"/>
    </location>
</feature>
<evidence type="ECO:0000256" key="3">
    <source>
        <dbReference type="ARBA" id="ARBA00022737"/>
    </source>
</evidence>
<dbReference type="InterPro" id="IPR012257">
    <property type="entry name" value="Glc_ox_4Fe-4S"/>
</dbReference>
<feature type="domain" description="4Fe-4S ferredoxin-type" evidence="6">
    <location>
        <begin position="70"/>
        <end position="99"/>
    </location>
</feature>
<sequence>MSKEIKRAVSVSELAKQLMTLDDLLVACMRCGLCQAVCPVYGTTMKEADVSRGKIALVENLAHEIIKDVDGVSKRLERCLLCGSCQANCPSGVGTMDIFLRSRRLVVGYKGLSPIKKLIFRFILPHPGLMNFFVRVSSWFQNLFLRKVNEKTDTVEVPLLRPFVGKRHFQPLEGRSFSAKSGYINTPVGKSGIKIAFFPGCVPDKLFVRLSDATIKVFEKHGVGVFMPAHLACCGIPNLASGDHDSFKRLVQINLKLLAEADFDYLVSPCATCASNIKENWFRFKEDFTSDEQSQIEKLHGKVMDITAFLVDVLKIDFKDSKEKAGVSKITYHDSCHLKKSLGVSAQPRAILKSLRGFQFVEMPEADRCCGSGGSFTLTQHALADEIGKRKRDNIVSVKPDIVAVGCPACMLQLMDMLSQNGDNVSVKHVVELYADSL</sequence>
<dbReference type="PANTHER" id="PTHR32479">
    <property type="entry name" value="GLYCOLATE OXIDASE IRON-SULFUR SUBUNIT"/>
    <property type="match status" value="1"/>
</dbReference>
<dbReference type="GO" id="GO:0051539">
    <property type="term" value="F:4 iron, 4 sulfur cluster binding"/>
    <property type="evidence" value="ECO:0007669"/>
    <property type="project" value="UniProtKB-KW"/>
</dbReference>
<keyword evidence="1" id="KW-0004">4Fe-4S</keyword>
<evidence type="ECO:0000259" key="6">
    <source>
        <dbReference type="PROSITE" id="PS51379"/>
    </source>
</evidence>
<dbReference type="GO" id="GO:0016491">
    <property type="term" value="F:oxidoreductase activity"/>
    <property type="evidence" value="ECO:0007669"/>
    <property type="project" value="UniProtKB-ARBA"/>
</dbReference>
<keyword evidence="4" id="KW-0408">Iron</keyword>
<evidence type="ECO:0000313" key="7">
    <source>
        <dbReference type="EMBL" id="KAA6327603.1"/>
    </source>
</evidence>
<evidence type="ECO:0000256" key="5">
    <source>
        <dbReference type="ARBA" id="ARBA00023014"/>
    </source>
</evidence>
<protein>
    <submittedName>
        <fullName evidence="7">(Fe-S)-binding protein</fullName>
    </submittedName>
</protein>
<keyword evidence="2" id="KW-0479">Metal-binding</keyword>
<dbReference type="Pfam" id="PF13183">
    <property type="entry name" value="Fer4_8"/>
    <property type="match status" value="1"/>
</dbReference>
<dbReference type="InterPro" id="IPR017900">
    <property type="entry name" value="4Fe4S_Fe_S_CS"/>
</dbReference>
<dbReference type="Gene3D" id="1.10.1060.10">
    <property type="entry name" value="Alpha-helical ferredoxin"/>
    <property type="match status" value="1"/>
</dbReference>
<dbReference type="AlphaFoldDB" id="A0A5J4R4U5"/>
<evidence type="ECO:0000256" key="2">
    <source>
        <dbReference type="ARBA" id="ARBA00022723"/>
    </source>
</evidence>
<gene>
    <name evidence="7" type="ORF">EZS27_023424</name>
</gene>
<keyword evidence="5" id="KW-0411">Iron-sulfur</keyword>